<evidence type="ECO:0000259" key="9">
    <source>
        <dbReference type="Pfam" id="PF25967"/>
    </source>
</evidence>
<evidence type="ECO:0000259" key="6">
    <source>
        <dbReference type="Pfam" id="PF25876"/>
    </source>
</evidence>
<dbReference type="Gene3D" id="2.40.420.20">
    <property type="match status" value="1"/>
</dbReference>
<dbReference type="RefSeq" id="WP_201651982.1">
    <property type="nucleotide sequence ID" value="NZ_CAJHCS010000014.1"/>
</dbReference>
<evidence type="ECO:0000313" key="11">
    <source>
        <dbReference type="Proteomes" id="UP001494588"/>
    </source>
</evidence>
<proteinExistence type="inferred from homology"/>
<feature type="region of interest" description="Disordered" evidence="4">
    <location>
        <begin position="384"/>
        <end position="430"/>
    </location>
</feature>
<keyword evidence="11" id="KW-1185">Reference proteome</keyword>
<dbReference type="NCBIfam" id="TIGR01730">
    <property type="entry name" value="RND_mfp"/>
    <property type="match status" value="1"/>
</dbReference>
<dbReference type="Gene3D" id="2.40.30.170">
    <property type="match status" value="1"/>
</dbReference>
<dbReference type="Gene3D" id="1.10.287.470">
    <property type="entry name" value="Helix hairpin bin"/>
    <property type="match status" value="1"/>
</dbReference>
<feature type="signal peptide" evidence="5">
    <location>
        <begin position="1"/>
        <end position="25"/>
    </location>
</feature>
<dbReference type="Proteomes" id="UP001494588">
    <property type="component" value="Unassembled WGS sequence"/>
</dbReference>
<dbReference type="Pfam" id="PF25876">
    <property type="entry name" value="HH_MFP_RND"/>
    <property type="match status" value="1"/>
</dbReference>
<comment type="subcellular location">
    <subcellularLocation>
        <location evidence="1">Cell envelope</location>
    </subcellularLocation>
</comment>
<feature type="chain" id="PRO_5047064157" evidence="5">
    <location>
        <begin position="26"/>
        <end position="430"/>
    </location>
</feature>
<evidence type="ECO:0000256" key="4">
    <source>
        <dbReference type="SAM" id="MobiDB-lite"/>
    </source>
</evidence>
<feature type="domain" description="Multidrug resistance protein MdtA-like barrel-sandwich hybrid" evidence="7">
    <location>
        <begin position="64"/>
        <end position="205"/>
    </location>
</feature>
<dbReference type="InterPro" id="IPR058626">
    <property type="entry name" value="MdtA-like_b-barrel"/>
</dbReference>
<dbReference type="InterPro" id="IPR058624">
    <property type="entry name" value="MdtA-like_HH"/>
</dbReference>
<evidence type="ECO:0000256" key="2">
    <source>
        <dbReference type="ARBA" id="ARBA00009477"/>
    </source>
</evidence>
<name>A0ABU9QM20_9BURK</name>
<gene>
    <name evidence="10" type="ORF">V4C55_32565</name>
</gene>
<protein>
    <submittedName>
        <fullName evidence="10">Efflux RND transporter periplasmic adaptor subunit</fullName>
    </submittedName>
</protein>
<dbReference type="PANTHER" id="PTHR30158:SF3">
    <property type="entry name" value="MULTIDRUG EFFLUX PUMP SUBUNIT ACRA-RELATED"/>
    <property type="match status" value="1"/>
</dbReference>
<evidence type="ECO:0000259" key="8">
    <source>
        <dbReference type="Pfam" id="PF25944"/>
    </source>
</evidence>
<dbReference type="InterPro" id="IPR058627">
    <property type="entry name" value="MdtA-like_C"/>
</dbReference>
<evidence type="ECO:0000259" key="7">
    <source>
        <dbReference type="Pfam" id="PF25917"/>
    </source>
</evidence>
<accession>A0ABU9QM20</accession>
<dbReference type="SUPFAM" id="SSF111369">
    <property type="entry name" value="HlyD-like secretion proteins"/>
    <property type="match status" value="1"/>
</dbReference>
<sequence length="430" mass="44635">MKIDGKMTGLAAAMVLALAACKGKAGSSEANVAPGVPVSVVTLQARPVPVSTVLPGRVVASLEAEVRPQVAGLIQKRLFEEGSEVRAGQPLYRIDPATYEAAYESAQANLVKALAAVPGAESKVSRYGDLVTHNAVSRQDFEDAKDTLAQARANVAVAKAAVETARINLEFTTVRAPISGRIGRSSLTPGALVTASQTTALATIQQIDTVYVDLTQSSASLISLRQAIEAGRLRTAGGTVSVKLKLENGTEYPLAGSLAFSESTVNAVTGTYTLRAVLRNPARLLLPGMYVRARIEEGIVPHGFLVPQRAVSRNAQGEATALLVGNGKVVERVLPDARPVGNDWLVQTGLTDGDQIIVEGAQQVRQGDAVTPVRVAVDSETGSVRALPAAQPTPAAQATPATPALPATPGARPPVQKSSSAPVDHQKHGS</sequence>
<feature type="domain" description="Multidrug resistance protein MdtA-like beta-barrel" evidence="8">
    <location>
        <begin position="209"/>
        <end position="298"/>
    </location>
</feature>
<evidence type="ECO:0000256" key="1">
    <source>
        <dbReference type="ARBA" id="ARBA00004196"/>
    </source>
</evidence>
<comment type="caution">
    <text evidence="10">The sequence shown here is derived from an EMBL/GenBank/DDBJ whole genome shotgun (WGS) entry which is preliminary data.</text>
</comment>
<dbReference type="Pfam" id="PF25967">
    <property type="entry name" value="RND-MFP_C"/>
    <property type="match status" value="1"/>
</dbReference>
<organism evidence="10 11">
    <name type="scientific">Paraburkholderia sabiae</name>
    <dbReference type="NCBI Taxonomy" id="273251"/>
    <lineage>
        <taxon>Bacteria</taxon>
        <taxon>Pseudomonadati</taxon>
        <taxon>Pseudomonadota</taxon>
        <taxon>Betaproteobacteria</taxon>
        <taxon>Burkholderiales</taxon>
        <taxon>Burkholderiaceae</taxon>
        <taxon>Paraburkholderia</taxon>
    </lineage>
</organism>
<comment type="similarity">
    <text evidence="2">Belongs to the membrane fusion protein (MFP) (TC 8.A.1) family.</text>
</comment>
<dbReference type="PANTHER" id="PTHR30158">
    <property type="entry name" value="ACRA/E-RELATED COMPONENT OF DRUG EFFLUX TRANSPORTER"/>
    <property type="match status" value="1"/>
</dbReference>
<evidence type="ECO:0000256" key="5">
    <source>
        <dbReference type="SAM" id="SignalP"/>
    </source>
</evidence>
<dbReference type="InterPro" id="IPR006143">
    <property type="entry name" value="RND_pump_MFP"/>
</dbReference>
<evidence type="ECO:0000313" key="10">
    <source>
        <dbReference type="EMBL" id="MEM5290466.1"/>
    </source>
</evidence>
<dbReference type="PROSITE" id="PS51257">
    <property type="entry name" value="PROKAR_LIPOPROTEIN"/>
    <property type="match status" value="1"/>
</dbReference>
<feature type="compositionally biased region" description="Low complexity" evidence="4">
    <location>
        <begin position="385"/>
        <end position="414"/>
    </location>
</feature>
<keyword evidence="3" id="KW-0175">Coiled coil</keyword>
<reference evidence="10 11" key="1">
    <citation type="submission" date="2024-01" db="EMBL/GenBank/DDBJ databases">
        <title>The diversity of rhizobia nodulating Mimosa spp. in eleven states of Brazil covering several biomes is determined by host plant, location, and edaphic factors.</title>
        <authorList>
            <person name="Rouws L."/>
            <person name="Barauna A."/>
            <person name="Beukes C."/>
            <person name="De Faria S.M."/>
            <person name="Gross E."/>
            <person name="Dos Reis Junior F.B."/>
            <person name="Simon M."/>
            <person name="Maluk M."/>
            <person name="Odee D.W."/>
            <person name="Kenicer G."/>
            <person name="Young J.P.W."/>
            <person name="Reis V.M."/>
            <person name="Zilli J."/>
            <person name="James E.K."/>
        </authorList>
    </citation>
    <scope>NUCLEOTIDE SEQUENCE [LARGE SCALE GENOMIC DNA]</scope>
    <source>
        <strain evidence="10 11">JPY77</strain>
    </source>
</reference>
<feature type="domain" description="Multidrug resistance protein MdtA-like alpha-helical hairpin" evidence="6">
    <location>
        <begin position="103"/>
        <end position="172"/>
    </location>
</feature>
<feature type="domain" description="Multidrug resistance protein MdtA-like C-terminal permuted SH3" evidence="9">
    <location>
        <begin position="305"/>
        <end position="362"/>
    </location>
</feature>
<dbReference type="Gene3D" id="2.40.50.100">
    <property type="match status" value="1"/>
</dbReference>
<feature type="coiled-coil region" evidence="3">
    <location>
        <begin position="141"/>
        <end position="168"/>
    </location>
</feature>
<dbReference type="Pfam" id="PF25917">
    <property type="entry name" value="BSH_RND"/>
    <property type="match status" value="1"/>
</dbReference>
<dbReference type="Pfam" id="PF25944">
    <property type="entry name" value="Beta-barrel_RND"/>
    <property type="match status" value="1"/>
</dbReference>
<keyword evidence="5" id="KW-0732">Signal</keyword>
<dbReference type="InterPro" id="IPR058625">
    <property type="entry name" value="MdtA-like_BSH"/>
</dbReference>
<evidence type="ECO:0000256" key="3">
    <source>
        <dbReference type="SAM" id="Coils"/>
    </source>
</evidence>
<dbReference type="EMBL" id="JAZHGC010000036">
    <property type="protein sequence ID" value="MEM5290466.1"/>
    <property type="molecule type" value="Genomic_DNA"/>
</dbReference>